<gene>
    <name evidence="2" type="ORF">S06H3_09022</name>
</gene>
<feature type="non-terminal residue" evidence="2">
    <location>
        <position position="218"/>
    </location>
</feature>
<dbReference type="SMART" id="SM00065">
    <property type="entry name" value="GAF"/>
    <property type="match status" value="1"/>
</dbReference>
<dbReference type="Gene3D" id="3.30.450.40">
    <property type="match status" value="1"/>
</dbReference>
<comment type="caution">
    <text evidence="2">The sequence shown here is derived from an EMBL/GenBank/DDBJ whole genome shotgun (WGS) entry which is preliminary data.</text>
</comment>
<dbReference type="InterPro" id="IPR003018">
    <property type="entry name" value="GAF"/>
</dbReference>
<dbReference type="AlphaFoldDB" id="X1L2F3"/>
<dbReference type="EMBL" id="BARV01003900">
    <property type="protein sequence ID" value="GAI13148.1"/>
    <property type="molecule type" value="Genomic_DNA"/>
</dbReference>
<accession>X1L2F3</accession>
<dbReference type="Pfam" id="PF01590">
    <property type="entry name" value="GAF"/>
    <property type="match status" value="1"/>
</dbReference>
<proteinExistence type="predicted"/>
<organism evidence="2">
    <name type="scientific">marine sediment metagenome</name>
    <dbReference type="NCBI Taxonomy" id="412755"/>
    <lineage>
        <taxon>unclassified sequences</taxon>
        <taxon>metagenomes</taxon>
        <taxon>ecological metagenomes</taxon>
    </lineage>
</organism>
<name>X1L2F3_9ZZZZ</name>
<evidence type="ECO:0000259" key="1">
    <source>
        <dbReference type="SMART" id="SM00065"/>
    </source>
</evidence>
<reference evidence="2" key="1">
    <citation type="journal article" date="2014" name="Front. Microbiol.">
        <title>High frequency of phylogenetically diverse reductive dehalogenase-homologous genes in deep subseafloor sedimentary metagenomes.</title>
        <authorList>
            <person name="Kawai M."/>
            <person name="Futagami T."/>
            <person name="Toyoda A."/>
            <person name="Takaki Y."/>
            <person name="Nishi S."/>
            <person name="Hori S."/>
            <person name="Arai W."/>
            <person name="Tsubouchi T."/>
            <person name="Morono Y."/>
            <person name="Uchiyama I."/>
            <person name="Ito T."/>
            <person name="Fujiyama A."/>
            <person name="Inagaki F."/>
            <person name="Takami H."/>
        </authorList>
    </citation>
    <scope>NUCLEOTIDE SEQUENCE</scope>
    <source>
        <strain evidence="2">Expedition CK06-06</strain>
    </source>
</reference>
<dbReference type="SUPFAM" id="SSF55781">
    <property type="entry name" value="GAF domain-like"/>
    <property type="match status" value="1"/>
</dbReference>
<feature type="domain" description="GAF" evidence="1">
    <location>
        <begin position="54"/>
        <end position="196"/>
    </location>
</feature>
<protein>
    <recommendedName>
        <fullName evidence="1">GAF domain-containing protein</fullName>
    </recommendedName>
</protein>
<sequence length="218" mass="25539">MKKSTEAGEFKKKRRQYFNQIEKEQEAKISHIKRSYEQLKSLLEVQRLINSSLNLREVLEHSMHAVEEVMGVKRCIIFLMDKDTGKPIPKMWKGYQKKTIKKRLEEDAKEGVYRVVREREALIISDKEDLAHLKREKPPGSRLAVPIIFQNQVTGAVYLESKRVNFFTPDHLQLMKDLANQIGIAIHNACLYEEARKLATVDPLTELYTRQQFDEILK</sequence>
<evidence type="ECO:0000313" key="2">
    <source>
        <dbReference type="EMBL" id="GAI13148.1"/>
    </source>
</evidence>
<dbReference type="InterPro" id="IPR029016">
    <property type="entry name" value="GAF-like_dom_sf"/>
</dbReference>